<accession>A0A344TRY8</accession>
<evidence type="ECO:0000313" key="3">
    <source>
        <dbReference type="Proteomes" id="UP000251993"/>
    </source>
</evidence>
<dbReference type="PANTHER" id="PTHR34610">
    <property type="entry name" value="SSL7007 PROTEIN"/>
    <property type="match status" value="1"/>
</dbReference>
<sequence>MKAVIDTNGLLSSIPKNGSLRWLYDAFIREEFVWVFSNEIISEYAEIINREFGPQAMEIVFSILLTSVNTQRYEPSYKWQLVFDDPDDDKFVDCAIGANVDYRVTNDRHIRNLLKIPELFPPIPIVTFEEFRTVLNNQ</sequence>
<dbReference type="InterPro" id="IPR002716">
    <property type="entry name" value="PIN_dom"/>
</dbReference>
<dbReference type="AlphaFoldDB" id="A0A344TRY8"/>
<organism evidence="2 3">
    <name type="scientific">Runella rosea</name>
    <dbReference type="NCBI Taxonomy" id="2259595"/>
    <lineage>
        <taxon>Bacteria</taxon>
        <taxon>Pseudomonadati</taxon>
        <taxon>Bacteroidota</taxon>
        <taxon>Cytophagia</taxon>
        <taxon>Cytophagales</taxon>
        <taxon>Spirosomataceae</taxon>
        <taxon>Runella</taxon>
    </lineage>
</organism>
<reference evidence="2 3" key="1">
    <citation type="submission" date="2018-07" db="EMBL/GenBank/DDBJ databases">
        <title>Genome sequencing of Runella.</title>
        <authorList>
            <person name="Baek M.-G."/>
            <person name="Yi H."/>
        </authorList>
    </citation>
    <scope>NUCLEOTIDE SEQUENCE [LARGE SCALE GENOMIC DNA]</scope>
    <source>
        <strain evidence="2 3">HYN0085</strain>
    </source>
</reference>
<dbReference type="SUPFAM" id="SSF88723">
    <property type="entry name" value="PIN domain-like"/>
    <property type="match status" value="1"/>
</dbReference>
<dbReference type="Pfam" id="PF13470">
    <property type="entry name" value="PIN_3"/>
    <property type="match status" value="1"/>
</dbReference>
<keyword evidence="3" id="KW-1185">Reference proteome</keyword>
<dbReference type="NCBIfam" id="TIGR00305">
    <property type="entry name" value="putative toxin-antitoxin system toxin component, PIN family"/>
    <property type="match status" value="1"/>
</dbReference>
<dbReference type="OrthoDB" id="9802590at2"/>
<protein>
    <submittedName>
        <fullName evidence="2">Putative toxin-antitoxin system toxin component, PIN family</fullName>
    </submittedName>
</protein>
<dbReference type="KEGG" id="run:DR864_04870"/>
<feature type="domain" description="PIN" evidence="1">
    <location>
        <begin position="2"/>
        <end position="109"/>
    </location>
</feature>
<dbReference type="EMBL" id="CP030850">
    <property type="protein sequence ID" value="AXE21409.1"/>
    <property type="molecule type" value="Genomic_DNA"/>
</dbReference>
<proteinExistence type="predicted"/>
<dbReference type="Proteomes" id="UP000251993">
    <property type="component" value="Chromosome"/>
</dbReference>
<evidence type="ECO:0000259" key="1">
    <source>
        <dbReference type="Pfam" id="PF13470"/>
    </source>
</evidence>
<dbReference type="InterPro" id="IPR029060">
    <property type="entry name" value="PIN-like_dom_sf"/>
</dbReference>
<dbReference type="InterPro" id="IPR002850">
    <property type="entry name" value="PIN_toxin-like"/>
</dbReference>
<name>A0A344TRY8_9BACT</name>
<gene>
    <name evidence="2" type="ORF">DR864_04870</name>
</gene>
<evidence type="ECO:0000313" key="2">
    <source>
        <dbReference type="EMBL" id="AXE21409.1"/>
    </source>
</evidence>
<dbReference type="PANTHER" id="PTHR34610:SF3">
    <property type="entry name" value="SSL7007 PROTEIN"/>
    <property type="match status" value="1"/>
</dbReference>